<dbReference type="RefSeq" id="WP_129123895.1">
    <property type="nucleotide sequence ID" value="NZ_PEIB01000038.1"/>
</dbReference>
<comment type="caution">
    <text evidence="1">The sequence shown here is derived from an EMBL/GenBank/DDBJ whole genome shotgun (WGS) entry which is preliminary data.</text>
</comment>
<name>A0A4Q0YQA3_9GAMM</name>
<sequence>MTDRYSGNCVISYNPYYPNYLFAKSVCEVFGPKAKLKQVEYMAPRDEVCGAFVYPSPVVQGVPFEFENITYFDEGTRDIMWDSYLNYLSDQVETFEWSDSELNRTVYESLVQGEWLTTKVLYRESLKTAVMNLFTELKAFDLRGIKYD</sequence>
<organism evidence="1 2">
    <name type="scientific">Veronia nyctiphanis</name>
    <dbReference type="NCBI Taxonomy" id="1278244"/>
    <lineage>
        <taxon>Bacteria</taxon>
        <taxon>Pseudomonadati</taxon>
        <taxon>Pseudomonadota</taxon>
        <taxon>Gammaproteobacteria</taxon>
        <taxon>Vibrionales</taxon>
        <taxon>Vibrionaceae</taxon>
        <taxon>Veronia</taxon>
    </lineage>
</organism>
<dbReference type="EMBL" id="PEIB01000038">
    <property type="protein sequence ID" value="RXJ71329.1"/>
    <property type="molecule type" value="Genomic_DNA"/>
</dbReference>
<proteinExistence type="predicted"/>
<dbReference type="AlphaFoldDB" id="A0A4Q0YQA3"/>
<protein>
    <submittedName>
        <fullName evidence="1">Uncharacterized protein</fullName>
    </submittedName>
</protein>
<evidence type="ECO:0000313" key="2">
    <source>
        <dbReference type="Proteomes" id="UP000290287"/>
    </source>
</evidence>
<reference evidence="1 2" key="1">
    <citation type="submission" date="2017-10" db="EMBL/GenBank/DDBJ databases">
        <title>Nyctiphanis sp. nov., isolated from the stomach of the euphausiid Nyctiphanes simplex (Hansen, 1911) in the Gulf of California.</title>
        <authorList>
            <person name="Gomez-Gil B."/>
            <person name="Aguilar-Mendez M."/>
            <person name="Lopez-Cortes A."/>
            <person name="Gomez-Gutierrez J."/>
            <person name="Roque A."/>
            <person name="Lang E."/>
            <person name="Gonzalez-Castillo A."/>
        </authorList>
    </citation>
    <scope>NUCLEOTIDE SEQUENCE [LARGE SCALE GENOMIC DNA]</scope>
    <source>
        <strain evidence="1 2">CAIM 600</strain>
    </source>
</reference>
<gene>
    <name evidence="1" type="ORF">CS022_21095</name>
</gene>
<evidence type="ECO:0000313" key="1">
    <source>
        <dbReference type="EMBL" id="RXJ71329.1"/>
    </source>
</evidence>
<keyword evidence="2" id="KW-1185">Reference proteome</keyword>
<dbReference type="Proteomes" id="UP000290287">
    <property type="component" value="Unassembled WGS sequence"/>
</dbReference>
<accession>A0A4Q0YQA3</accession>